<accession>A0ACB8ZQF3</accession>
<keyword evidence="2" id="KW-1185">Reference proteome</keyword>
<evidence type="ECO:0000313" key="1">
    <source>
        <dbReference type="EMBL" id="KAI3699833.1"/>
    </source>
</evidence>
<sequence length="357" mass="39771">MKYNLSRHKRRAALVEELAVLRQVDEFASKGVTPPRRKNGFSRACSLPPNARISRISSLENMFSISSHSLVSMTSQLSEAEERECGFANRGRWNHLRSMGNVPKDLPAGTIGGTTQLIVGHPFDTIKFQPTMIQHPEVNTNLEINKNPPRNHPSTIPMNRGTTHIFYKSRMSQKFVEGNCKNGDTCTFAHGSKDFCEPPPNWPDLAETARTRESSVIKIQTMVDRDQPNGVLNNLNAIKVNTGNEISNRIFTVLSGCERKRAKYQNSLTSSAETNGSYFSHSSFIIPFIISALRKVSRVNIYGHAGMDIKGVVAEIQKDKNTPLVPKKTLLAMPENGNSDVSIDFCTHVLIFESQSI</sequence>
<protein>
    <submittedName>
        <fullName evidence="1">Uncharacterized protein</fullName>
    </submittedName>
</protein>
<dbReference type="Proteomes" id="UP001055811">
    <property type="component" value="Linkage Group LG08"/>
</dbReference>
<comment type="caution">
    <text evidence="1">The sequence shown here is derived from an EMBL/GenBank/DDBJ whole genome shotgun (WGS) entry which is preliminary data.</text>
</comment>
<reference evidence="1 2" key="2">
    <citation type="journal article" date="2022" name="Mol. Ecol. Resour.">
        <title>The genomes of chicory, endive, great burdock and yacon provide insights into Asteraceae paleo-polyploidization history and plant inulin production.</title>
        <authorList>
            <person name="Fan W."/>
            <person name="Wang S."/>
            <person name="Wang H."/>
            <person name="Wang A."/>
            <person name="Jiang F."/>
            <person name="Liu H."/>
            <person name="Zhao H."/>
            <person name="Xu D."/>
            <person name="Zhang Y."/>
        </authorList>
    </citation>
    <scope>NUCLEOTIDE SEQUENCE [LARGE SCALE GENOMIC DNA]</scope>
    <source>
        <strain evidence="2">cv. Punajuju</strain>
        <tissue evidence="1">Leaves</tissue>
    </source>
</reference>
<evidence type="ECO:0000313" key="2">
    <source>
        <dbReference type="Proteomes" id="UP001055811"/>
    </source>
</evidence>
<dbReference type="EMBL" id="CM042016">
    <property type="protein sequence ID" value="KAI3699833.1"/>
    <property type="molecule type" value="Genomic_DNA"/>
</dbReference>
<gene>
    <name evidence="1" type="ORF">L2E82_44411</name>
</gene>
<proteinExistence type="predicted"/>
<name>A0ACB8ZQF3_CICIN</name>
<reference evidence="2" key="1">
    <citation type="journal article" date="2022" name="Mol. Ecol. Resour.">
        <title>The genomes of chicory, endive, great burdock and yacon provide insights into Asteraceae palaeo-polyploidization history and plant inulin production.</title>
        <authorList>
            <person name="Fan W."/>
            <person name="Wang S."/>
            <person name="Wang H."/>
            <person name="Wang A."/>
            <person name="Jiang F."/>
            <person name="Liu H."/>
            <person name="Zhao H."/>
            <person name="Xu D."/>
            <person name="Zhang Y."/>
        </authorList>
    </citation>
    <scope>NUCLEOTIDE SEQUENCE [LARGE SCALE GENOMIC DNA]</scope>
    <source>
        <strain evidence="2">cv. Punajuju</strain>
    </source>
</reference>
<organism evidence="1 2">
    <name type="scientific">Cichorium intybus</name>
    <name type="common">Chicory</name>
    <dbReference type="NCBI Taxonomy" id="13427"/>
    <lineage>
        <taxon>Eukaryota</taxon>
        <taxon>Viridiplantae</taxon>
        <taxon>Streptophyta</taxon>
        <taxon>Embryophyta</taxon>
        <taxon>Tracheophyta</taxon>
        <taxon>Spermatophyta</taxon>
        <taxon>Magnoliopsida</taxon>
        <taxon>eudicotyledons</taxon>
        <taxon>Gunneridae</taxon>
        <taxon>Pentapetalae</taxon>
        <taxon>asterids</taxon>
        <taxon>campanulids</taxon>
        <taxon>Asterales</taxon>
        <taxon>Asteraceae</taxon>
        <taxon>Cichorioideae</taxon>
        <taxon>Cichorieae</taxon>
        <taxon>Cichoriinae</taxon>
        <taxon>Cichorium</taxon>
    </lineage>
</organism>